<proteinExistence type="predicted"/>
<accession>A0ACC0WLW9</accession>
<evidence type="ECO:0000313" key="2">
    <source>
        <dbReference type="Proteomes" id="UP001163321"/>
    </source>
</evidence>
<gene>
    <name evidence="1" type="ORF">PsorP6_011676</name>
</gene>
<name>A0ACC0WLW9_9STRA</name>
<organism evidence="1 2">
    <name type="scientific">Peronosclerospora sorghi</name>
    <dbReference type="NCBI Taxonomy" id="230839"/>
    <lineage>
        <taxon>Eukaryota</taxon>
        <taxon>Sar</taxon>
        <taxon>Stramenopiles</taxon>
        <taxon>Oomycota</taxon>
        <taxon>Peronosporomycetes</taxon>
        <taxon>Peronosporales</taxon>
        <taxon>Peronosporaceae</taxon>
        <taxon>Peronosclerospora</taxon>
    </lineage>
</organism>
<dbReference type="Proteomes" id="UP001163321">
    <property type="component" value="Chromosome 12"/>
</dbReference>
<dbReference type="EMBL" id="CM047591">
    <property type="protein sequence ID" value="KAI9919078.1"/>
    <property type="molecule type" value="Genomic_DNA"/>
</dbReference>
<sequence length="366" mass="40320">MANIGMTGEGGANRTFRSIFGQRHDEVLNLERKPSDGSASVGADSGTEAAILVMDNDDDEAMWGEDLRLSGDEAVADNNDVSRYQSAHRKSMEEWADDDEEEEKWKDALQDRVNQLELAEFRSQSDHQQPHQFPAHAVQRVDSSASLPAHLAALGEDLERPRKSSRHKMRRTSSSHARITGNNAIQNHIWNFQRLVTSGTATTLLHQDSRVRCPSMDFVARNIKTVELPRKRSDSSGNDAASTTDLPLSWKKLPDNSRSSPSRRINSSIRGTQSAASLTDAASSSSSRAAVFKLSDTEAIRRFVLDDIKTMSMERLVNDAQRLHFLEDFYQNQHGRGHALSSSTSSTSAPVSSPSASFSSSAMSTS</sequence>
<evidence type="ECO:0000313" key="1">
    <source>
        <dbReference type="EMBL" id="KAI9919078.1"/>
    </source>
</evidence>
<protein>
    <submittedName>
        <fullName evidence="1">Uncharacterized protein</fullName>
    </submittedName>
</protein>
<comment type="caution">
    <text evidence="1">The sequence shown here is derived from an EMBL/GenBank/DDBJ whole genome shotgun (WGS) entry which is preliminary data.</text>
</comment>
<reference evidence="1 2" key="1">
    <citation type="journal article" date="2022" name="bioRxiv">
        <title>The genome of the oomycete Peronosclerospora sorghi, a cosmopolitan pathogen of maize and sorghum, is inflated with dispersed pseudogenes.</title>
        <authorList>
            <person name="Fletcher K."/>
            <person name="Martin F."/>
            <person name="Isakeit T."/>
            <person name="Cavanaugh K."/>
            <person name="Magill C."/>
            <person name="Michelmore R."/>
        </authorList>
    </citation>
    <scope>NUCLEOTIDE SEQUENCE [LARGE SCALE GENOMIC DNA]</scope>
    <source>
        <strain evidence="1">P6</strain>
    </source>
</reference>
<keyword evidence="2" id="KW-1185">Reference proteome</keyword>